<reference evidence="2 3" key="1">
    <citation type="submission" date="2019-08" db="EMBL/GenBank/DDBJ databases">
        <title>In-depth cultivation of the pig gut microbiome towards novel bacterial diversity and tailored functional studies.</title>
        <authorList>
            <person name="Wylensek D."/>
            <person name="Hitch T.C.A."/>
            <person name="Clavel T."/>
        </authorList>
    </citation>
    <scope>NUCLEOTIDE SEQUENCE [LARGE SCALE GENOMIC DNA]</scope>
    <source>
        <strain evidence="2 3">BSM-380-WT-5A</strain>
    </source>
</reference>
<gene>
    <name evidence="2" type="ORF">FYJ57_01790</name>
</gene>
<dbReference type="RefSeq" id="WP_154431307.1">
    <property type="nucleotide sequence ID" value="NZ_VUMS01000002.1"/>
</dbReference>
<organism evidence="2 3">
    <name type="scientific">Oliverpabstia intestinalis</name>
    <dbReference type="NCBI Taxonomy" id="2606633"/>
    <lineage>
        <taxon>Bacteria</taxon>
        <taxon>Bacillati</taxon>
        <taxon>Bacillota</taxon>
        <taxon>Clostridia</taxon>
        <taxon>Lachnospirales</taxon>
        <taxon>Lachnospiraceae</taxon>
        <taxon>Oliverpabstia</taxon>
    </lineage>
</organism>
<proteinExistence type="predicted"/>
<evidence type="ECO:0000313" key="2">
    <source>
        <dbReference type="EMBL" id="MST65493.1"/>
    </source>
</evidence>
<dbReference type="Pfam" id="PF12728">
    <property type="entry name" value="HTH_17"/>
    <property type="match status" value="1"/>
</dbReference>
<protein>
    <submittedName>
        <fullName evidence="2">Helix-turn-helix domain-containing protein</fullName>
    </submittedName>
</protein>
<feature type="domain" description="Helix-turn-helix" evidence="1">
    <location>
        <begin position="13"/>
        <end position="62"/>
    </location>
</feature>
<dbReference type="InterPro" id="IPR038148">
    <property type="entry name" value="Tn1545/Tn916_Xis"/>
</dbReference>
<evidence type="ECO:0000259" key="1">
    <source>
        <dbReference type="Pfam" id="PF12728"/>
    </source>
</evidence>
<dbReference type="Gene3D" id="3.90.105.50">
    <property type="match status" value="1"/>
</dbReference>
<keyword evidence="3" id="KW-1185">Reference proteome</keyword>
<name>A0A7X2P0Y8_9FIRM</name>
<dbReference type="AlphaFoldDB" id="A0A7X2P0Y8"/>
<comment type="caution">
    <text evidence="2">The sequence shown here is derived from an EMBL/GenBank/DDBJ whole genome shotgun (WGS) entry which is preliminary data.</text>
</comment>
<accession>A0A7X2P0Y8</accession>
<dbReference type="EMBL" id="VUMS01000002">
    <property type="protein sequence ID" value="MST65493.1"/>
    <property type="molecule type" value="Genomic_DNA"/>
</dbReference>
<evidence type="ECO:0000313" key="3">
    <source>
        <dbReference type="Proteomes" id="UP000440513"/>
    </source>
</evidence>
<dbReference type="InterPro" id="IPR041657">
    <property type="entry name" value="HTH_17"/>
</dbReference>
<sequence length="64" mass="7606">MRKTYSNENDKLLLTIKDACQITGLCYNTMRKVLNEPSCTFKKKIGNRVYIYKPKFEKWLEKGI</sequence>
<dbReference type="Proteomes" id="UP000440513">
    <property type="component" value="Unassembled WGS sequence"/>
</dbReference>